<reference evidence="2" key="1">
    <citation type="submission" date="2020-10" db="EMBL/GenBank/DDBJ databases">
        <authorList>
            <person name="Gilroy R."/>
        </authorList>
    </citation>
    <scope>NUCLEOTIDE SEQUENCE</scope>
    <source>
        <strain evidence="2">ChiSxjej2B14-6234</strain>
    </source>
</reference>
<keyword evidence="2" id="KW-0378">Hydrolase</keyword>
<feature type="domain" description="Non-reducing end beta-L-arabinofuranosidase-like GH127 middle" evidence="1">
    <location>
        <begin position="413"/>
        <end position="504"/>
    </location>
</feature>
<gene>
    <name evidence="2" type="ORF">IAB73_08535</name>
</gene>
<comment type="caution">
    <text evidence="2">The sequence shown here is derived from an EMBL/GenBank/DDBJ whole genome shotgun (WGS) entry which is preliminary data.</text>
</comment>
<reference evidence="2" key="2">
    <citation type="journal article" date="2021" name="PeerJ">
        <title>Extensive microbial diversity within the chicken gut microbiome revealed by metagenomics and culture.</title>
        <authorList>
            <person name="Gilroy R."/>
            <person name="Ravi A."/>
            <person name="Getino M."/>
            <person name="Pursley I."/>
            <person name="Horton D.L."/>
            <person name="Alikhan N.F."/>
            <person name="Baker D."/>
            <person name="Gharbi K."/>
            <person name="Hall N."/>
            <person name="Watson M."/>
            <person name="Adriaenssens E.M."/>
            <person name="Foster-Nyarko E."/>
            <person name="Jarju S."/>
            <person name="Secka A."/>
            <person name="Antonio M."/>
            <person name="Oren A."/>
            <person name="Chaudhuri R.R."/>
            <person name="La Ragione R."/>
            <person name="Hildebrand F."/>
            <person name="Pallen M.J."/>
        </authorList>
    </citation>
    <scope>NUCLEOTIDE SEQUENCE</scope>
    <source>
        <strain evidence="2">ChiSxjej2B14-6234</strain>
    </source>
</reference>
<evidence type="ECO:0000259" key="1">
    <source>
        <dbReference type="Pfam" id="PF20736"/>
    </source>
</evidence>
<dbReference type="Proteomes" id="UP000886887">
    <property type="component" value="Unassembled WGS sequence"/>
</dbReference>
<accession>A0A9D0ZAI0</accession>
<dbReference type="PANTHER" id="PTHR43465:SF2">
    <property type="entry name" value="DUF1680 DOMAIN PROTEIN (AFU_ORTHOLOGUE AFUA_1G08910)"/>
    <property type="match status" value="1"/>
</dbReference>
<dbReference type="Pfam" id="PF20736">
    <property type="entry name" value="Glyco_hydro127M"/>
    <property type="match status" value="1"/>
</dbReference>
<evidence type="ECO:0000313" key="3">
    <source>
        <dbReference type="Proteomes" id="UP000886887"/>
    </source>
</evidence>
<name>A0A9D0ZAI0_9FIRM</name>
<dbReference type="GO" id="GO:0016787">
    <property type="term" value="F:hydrolase activity"/>
    <property type="evidence" value="ECO:0007669"/>
    <property type="project" value="UniProtKB-KW"/>
</dbReference>
<dbReference type="InterPro" id="IPR049174">
    <property type="entry name" value="Beta-AFase-like"/>
</dbReference>
<evidence type="ECO:0000313" key="2">
    <source>
        <dbReference type="EMBL" id="HIQ72236.1"/>
    </source>
</evidence>
<dbReference type="AlphaFoldDB" id="A0A9D0ZAI0"/>
<protein>
    <submittedName>
        <fullName evidence="2">Glycoside hydrolase family 127 protein</fullName>
    </submittedName>
</protein>
<proteinExistence type="predicted"/>
<organism evidence="2 3">
    <name type="scientific">Candidatus Onthenecus intestinigallinarum</name>
    <dbReference type="NCBI Taxonomy" id="2840875"/>
    <lineage>
        <taxon>Bacteria</taxon>
        <taxon>Bacillati</taxon>
        <taxon>Bacillota</taxon>
        <taxon>Clostridia</taxon>
        <taxon>Eubacteriales</taxon>
        <taxon>Candidatus Onthenecus</taxon>
    </lineage>
</organism>
<dbReference type="InterPro" id="IPR049046">
    <property type="entry name" value="Beta-AFase-like_GH127_middle"/>
</dbReference>
<dbReference type="PANTHER" id="PTHR43465">
    <property type="entry name" value="DUF1680 DOMAIN PROTEIN (AFU_ORTHOLOGUE AFUA_1G08910)"/>
    <property type="match status" value="1"/>
</dbReference>
<dbReference type="EMBL" id="DVFJ01000030">
    <property type="protein sequence ID" value="HIQ72236.1"/>
    <property type="molecule type" value="Genomic_DNA"/>
</dbReference>
<sequence length="635" mass="69071">MIAKTMFNRAPLVPGRFAPLPLGALKPKGWLLRQLQAQGEGLTGSLSQTLPQVCEGDAWLENGESALRAARYLEGLVPLAFLTGDEQLRARMEARVGEVLQSQREDGCFGPQTPDAFVARGSMLMAVWQYYTATAQRGALLFLLRYLKYLLYRLSDEPLVPGDAAFTADTLYVALCAYNVTGKRPLLDLCRLLLEQGKDWTRFCHTFPYRVPMYKHTPPAQMRMLLRAPEGERSYYAHLQRTTRACNVAQGLRVPALGYVLTGSGKQEEAFEAGLSKLMKAHGVACGCFTGDTLLAGGSPSQGVDARAVHELMKTLEAELYAQGAPDAADALERLAFNALPAMYTRDMRACQWIQQPNQVRVSRETRAFYDADEDANLFASQGHEDVLSAVHRGFPGYAASLWMLSRDGGLAAMSYAPCTLRYRLGETAVRVAVDGAYPYDGAVRIELSLSADAAFPIHLHIPAWAEGATAAVGGDVTCCTPGGFATLSRQWHDGDVILLNLPMRPRLTRWYHASAAVERGPLVFALALDEDWEALDARDPQSALAASTASPWNYALLADADIEEELDPAQAGAFGEGCPAALYAQAAPVLDWTMQGGSCPQPPIAPPVDRARAARVRLVPYGATALRISQFPLA</sequence>